<protein>
    <recommendedName>
        <fullName evidence="3">Staphylocoagulase N-terminal subdomain 1 domain-containing protein</fullName>
    </recommendedName>
</protein>
<evidence type="ECO:0000259" key="3">
    <source>
        <dbReference type="Pfam" id="PF08764"/>
    </source>
</evidence>
<gene>
    <name evidence="4" type="ORF">B5P37_08420</name>
</gene>
<accession>A0AAC9WJX6</accession>
<evidence type="ECO:0000313" key="4">
    <source>
        <dbReference type="EMBL" id="ARJ51331.1"/>
    </source>
</evidence>
<evidence type="ECO:0000256" key="2">
    <source>
        <dbReference type="SAM" id="MobiDB-lite"/>
    </source>
</evidence>
<feature type="domain" description="Staphylocoagulase N-terminal subdomain 1" evidence="3">
    <location>
        <begin position="52"/>
        <end position="269"/>
    </location>
</feature>
<sequence>MRKKLFVLSASAILASHIATTEHASAIVSGEENPYRSKALDIQGHRSTVVYSEEYRKSLERLVDKLTIDNYERYDQPEFKEVVDRYKNKFMAEAEAINLFLKEEKMLKSKNYQAKESIYGLTYHRYIHLYNALESNKNEFLKEIEEIANKKPDLKTFDENEQEKVDEKLNRLENQVLMLGSTFIRQNEAVQNLYTKLDLIIGYTDGERNAKRPVNQRMVLEKTEDLEAIIDEFFEEIDLSRPMDIPALSKENEKDNKVKQKLRDDAKKAKEDKSYRHPRALKKAEMQLTTGKHKTQSMLSPSKQTQTQDLTRVRETVVETDFPLTKQVPTYVVQVGQKPIPTLQQASHTETFEVEQPSPHKRSLDKADVKSTVPSMNGINEAPIQTHAAPNMPSSTERLHVTSAPISPVDAQKHGVQETITESNLIDIEETSHYSRTGTLQGVSISDTSGYTERDKRAIRRNHVREAEEKVNQYVDTHKYQDRITAQQKVNMLSEAHQKYFNKKINRAYNGG</sequence>
<dbReference type="Proteomes" id="UP000242864">
    <property type="component" value="Chromosome"/>
</dbReference>
<name>A0AAC9WJX6_9STAP</name>
<feature type="compositionally biased region" description="Polar residues" evidence="2">
    <location>
        <begin position="296"/>
        <end position="310"/>
    </location>
</feature>
<keyword evidence="1" id="KW-0175">Coiled coil</keyword>
<dbReference type="EMBL" id="CP020773">
    <property type="protein sequence ID" value="ARJ51331.1"/>
    <property type="molecule type" value="Genomic_DNA"/>
</dbReference>
<feature type="region of interest" description="Disordered" evidence="2">
    <location>
        <begin position="347"/>
        <end position="368"/>
    </location>
</feature>
<proteinExistence type="predicted"/>
<dbReference type="KEGG" id="slz:B5P37_08420"/>
<dbReference type="InterPro" id="IPR014874">
    <property type="entry name" value="Staphylocoagulase_N"/>
</dbReference>
<dbReference type="RefSeq" id="WP_085237803.1">
    <property type="nucleotide sequence ID" value="NZ_CP020773.1"/>
</dbReference>
<dbReference type="SUPFAM" id="SSF101094">
    <property type="entry name" value="Staphylocoagulase"/>
    <property type="match status" value="2"/>
</dbReference>
<feature type="compositionally biased region" description="Basic and acidic residues" evidence="2">
    <location>
        <begin position="250"/>
        <end position="275"/>
    </location>
</feature>
<feature type="coiled-coil region" evidence="1">
    <location>
        <begin position="130"/>
        <end position="175"/>
    </location>
</feature>
<evidence type="ECO:0000313" key="5">
    <source>
        <dbReference type="Proteomes" id="UP000242864"/>
    </source>
</evidence>
<keyword evidence="5" id="KW-1185">Reference proteome</keyword>
<reference evidence="4 5" key="1">
    <citation type="submission" date="2017-04" db="EMBL/GenBank/DDBJ databases">
        <authorList>
            <person name="Veseli I.A."/>
            <person name="Tang C."/>
            <person name="Pombert J.-F."/>
        </authorList>
    </citation>
    <scope>NUCLEOTIDE SEQUENCE [LARGE SCALE GENOMIC DNA]</scope>
    <source>
        <strain evidence="4 5">ATCC 700373</strain>
    </source>
</reference>
<dbReference type="AlphaFoldDB" id="A0AAC9WJX6"/>
<dbReference type="Pfam" id="PF08764">
    <property type="entry name" value="Coagulase"/>
    <property type="match status" value="1"/>
</dbReference>
<dbReference type="Gene3D" id="1.20.120.760">
    <property type="entry name" value="Staphylcoagulase, helix bundle, domain 2"/>
    <property type="match status" value="1"/>
</dbReference>
<feature type="region of interest" description="Disordered" evidence="2">
    <location>
        <begin position="245"/>
        <end position="311"/>
    </location>
</feature>
<organism evidence="4 5">
    <name type="scientific">Staphylococcus lutrae</name>
    <dbReference type="NCBI Taxonomy" id="155085"/>
    <lineage>
        <taxon>Bacteria</taxon>
        <taxon>Bacillati</taxon>
        <taxon>Bacillota</taxon>
        <taxon>Bacilli</taxon>
        <taxon>Bacillales</taxon>
        <taxon>Staphylococcaceae</taxon>
        <taxon>Staphylococcus</taxon>
    </lineage>
</organism>
<dbReference type="InterPro" id="IPR043071">
    <property type="entry name" value="Staphylcoagulase_N_2"/>
</dbReference>
<evidence type="ECO:0000256" key="1">
    <source>
        <dbReference type="SAM" id="Coils"/>
    </source>
</evidence>